<sequence length="39" mass="4566">MLDQINPLLLPPILTLSKVKSMYKIYYIIRFKTTIAIVI</sequence>
<name>A0A9P2G861_CLOBO</name>
<comment type="caution">
    <text evidence="1">The sequence shown here is derived from an EMBL/GenBank/DDBJ whole genome shotgun (WGS) entry which is preliminary data.</text>
</comment>
<dbReference type="AlphaFoldDB" id="A0A9P2G861"/>
<accession>A0A9P2G861</accession>
<organism evidence="1 2">
    <name type="scientific">Clostridium botulinum D str. 1873</name>
    <dbReference type="NCBI Taxonomy" id="592027"/>
    <lineage>
        <taxon>Bacteria</taxon>
        <taxon>Bacillati</taxon>
        <taxon>Bacillota</taxon>
        <taxon>Clostridia</taxon>
        <taxon>Eubacteriales</taxon>
        <taxon>Clostridiaceae</taxon>
        <taxon>Clostridium</taxon>
    </lineage>
</organism>
<gene>
    <name evidence="1" type="ORF">CLG_B0845</name>
</gene>
<evidence type="ECO:0000313" key="1">
    <source>
        <dbReference type="EMBL" id="EES91767.1"/>
    </source>
</evidence>
<dbReference type="Proteomes" id="UP000006160">
    <property type="component" value="Unassembled WGS sequence"/>
</dbReference>
<proteinExistence type="predicted"/>
<protein>
    <submittedName>
        <fullName evidence="1">Uncharacterized protein</fullName>
    </submittedName>
</protein>
<reference evidence="1 2" key="1">
    <citation type="submission" date="2009-10" db="EMBL/GenBank/DDBJ databases">
        <authorList>
            <person name="Shrivastava S."/>
            <person name="Brinkac L.B."/>
            <person name="Brown J.L."/>
            <person name="Bruce D.B."/>
            <person name="Detter C."/>
            <person name="Green L.D."/>
            <person name="Munk C.A."/>
            <person name="Rogers Y.C."/>
            <person name="Tapia R."/>
            <person name="Saunders E.S."/>
            <person name="Sims D.R."/>
            <person name="Smith L.A."/>
            <person name="Smith T.J."/>
            <person name="Sutton G."/>
            <person name="Brettin T."/>
        </authorList>
    </citation>
    <scope>NUCLEOTIDE SEQUENCE [LARGE SCALE GENOMIC DNA]</scope>
    <source>
        <strain evidence="2">D str. 1873</strain>
    </source>
</reference>
<dbReference type="EMBL" id="ACSJ01000007">
    <property type="protein sequence ID" value="EES91767.1"/>
    <property type="molecule type" value="Genomic_DNA"/>
</dbReference>
<evidence type="ECO:0000313" key="2">
    <source>
        <dbReference type="Proteomes" id="UP000006160"/>
    </source>
</evidence>